<gene>
    <name evidence="2" type="ORF">RRG08_003317</name>
</gene>
<feature type="compositionally biased region" description="Polar residues" evidence="1">
    <location>
        <begin position="162"/>
        <end position="171"/>
    </location>
</feature>
<name>A0AAE0ZVX0_9GAST</name>
<dbReference type="Proteomes" id="UP001283361">
    <property type="component" value="Unassembled WGS sequence"/>
</dbReference>
<reference evidence="2" key="1">
    <citation type="journal article" date="2023" name="G3 (Bethesda)">
        <title>A reference genome for the long-term kleptoplast-retaining sea slug Elysia crispata morphotype clarki.</title>
        <authorList>
            <person name="Eastman K.E."/>
            <person name="Pendleton A.L."/>
            <person name="Shaikh M.A."/>
            <person name="Suttiyut T."/>
            <person name="Ogas R."/>
            <person name="Tomko P."/>
            <person name="Gavelis G."/>
            <person name="Widhalm J.R."/>
            <person name="Wisecaver J.H."/>
        </authorList>
    </citation>
    <scope>NUCLEOTIDE SEQUENCE</scope>
    <source>
        <strain evidence="2">ECLA1</strain>
    </source>
</reference>
<proteinExistence type="predicted"/>
<evidence type="ECO:0000256" key="1">
    <source>
        <dbReference type="SAM" id="MobiDB-lite"/>
    </source>
</evidence>
<feature type="region of interest" description="Disordered" evidence="1">
    <location>
        <begin position="162"/>
        <end position="184"/>
    </location>
</feature>
<feature type="region of interest" description="Disordered" evidence="1">
    <location>
        <begin position="1"/>
        <end position="28"/>
    </location>
</feature>
<keyword evidence="3" id="KW-1185">Reference proteome</keyword>
<evidence type="ECO:0000313" key="2">
    <source>
        <dbReference type="EMBL" id="KAK3776328.1"/>
    </source>
</evidence>
<dbReference type="AlphaFoldDB" id="A0AAE0ZVX0"/>
<protein>
    <submittedName>
        <fullName evidence="2">Uncharacterized protein</fullName>
    </submittedName>
</protein>
<organism evidence="2 3">
    <name type="scientific">Elysia crispata</name>
    <name type="common">lettuce slug</name>
    <dbReference type="NCBI Taxonomy" id="231223"/>
    <lineage>
        <taxon>Eukaryota</taxon>
        <taxon>Metazoa</taxon>
        <taxon>Spiralia</taxon>
        <taxon>Lophotrochozoa</taxon>
        <taxon>Mollusca</taxon>
        <taxon>Gastropoda</taxon>
        <taxon>Heterobranchia</taxon>
        <taxon>Euthyneura</taxon>
        <taxon>Panpulmonata</taxon>
        <taxon>Sacoglossa</taxon>
        <taxon>Placobranchoidea</taxon>
        <taxon>Plakobranchidae</taxon>
        <taxon>Elysia</taxon>
    </lineage>
</organism>
<feature type="compositionally biased region" description="Basic and acidic residues" evidence="1">
    <location>
        <begin position="1"/>
        <end position="19"/>
    </location>
</feature>
<sequence>MERKERKNSAINTKMEEKKKTVRSQYNMKSMKSTEIDSYLGRKSTEIDSYLGRKSTEIDSYLGRKSTEIDSYLGRKSTEIDPYLGRKSTEIDPYLGRRKSTEIDSILGRKSTEIDSILGRKSKENAKKKFDTDQRFTTGACVSRDMADHCCCYDLFQTDQARQGSKSTRGSSPGGIESNALSSL</sequence>
<dbReference type="EMBL" id="JAWDGP010003232">
    <property type="protein sequence ID" value="KAK3776328.1"/>
    <property type="molecule type" value="Genomic_DNA"/>
</dbReference>
<evidence type="ECO:0000313" key="3">
    <source>
        <dbReference type="Proteomes" id="UP001283361"/>
    </source>
</evidence>
<accession>A0AAE0ZVX0</accession>
<comment type="caution">
    <text evidence="2">The sequence shown here is derived from an EMBL/GenBank/DDBJ whole genome shotgun (WGS) entry which is preliminary data.</text>
</comment>